<gene>
    <name evidence="4" type="ORF">SAMN02745751_01863</name>
</gene>
<dbReference type="PANTHER" id="PTHR10264:SF19">
    <property type="entry name" value="AT06885P-RELATED"/>
    <property type="match status" value="1"/>
</dbReference>
<dbReference type="RefSeq" id="WP_073049312.1">
    <property type="nucleotide sequence ID" value="NZ_FQZL01000012.1"/>
</dbReference>
<dbReference type="GO" id="GO:0098552">
    <property type="term" value="C:side of membrane"/>
    <property type="evidence" value="ECO:0007669"/>
    <property type="project" value="UniProtKB-ARBA"/>
</dbReference>
<proteinExistence type="inferred from homology"/>
<feature type="domain" description="Band 7" evidence="3">
    <location>
        <begin position="24"/>
        <end position="181"/>
    </location>
</feature>
<accession>A0A1M6GZS5</accession>
<dbReference type="InterPro" id="IPR001972">
    <property type="entry name" value="Stomatin_HflK_fam"/>
</dbReference>
<organism evidence="4 5">
    <name type="scientific">Dethiosulfatibacter aminovorans DSM 17477</name>
    <dbReference type="NCBI Taxonomy" id="1121476"/>
    <lineage>
        <taxon>Bacteria</taxon>
        <taxon>Bacillati</taxon>
        <taxon>Bacillota</taxon>
        <taxon>Tissierellia</taxon>
        <taxon>Dethiosulfatibacter</taxon>
    </lineage>
</organism>
<dbReference type="Gene3D" id="6.10.250.2090">
    <property type="match status" value="1"/>
</dbReference>
<dbReference type="PANTHER" id="PTHR10264">
    <property type="entry name" value="BAND 7 PROTEIN-RELATED"/>
    <property type="match status" value="1"/>
</dbReference>
<dbReference type="InterPro" id="IPR036013">
    <property type="entry name" value="Band_7/SPFH_dom_sf"/>
</dbReference>
<dbReference type="PRINTS" id="PR00721">
    <property type="entry name" value="STOMATIN"/>
</dbReference>
<dbReference type="STRING" id="1121476.SAMN02745751_01863"/>
<dbReference type="OrthoDB" id="9809197at2"/>
<dbReference type="Pfam" id="PF01145">
    <property type="entry name" value="Band_7"/>
    <property type="match status" value="1"/>
</dbReference>
<dbReference type="SMART" id="SM00244">
    <property type="entry name" value="PHB"/>
    <property type="match status" value="1"/>
</dbReference>
<feature type="transmembrane region" description="Helical" evidence="2">
    <location>
        <begin position="7"/>
        <end position="30"/>
    </location>
</feature>
<keyword evidence="2" id="KW-0472">Membrane</keyword>
<sequence>MFFLDDRFLTAVGVLIFLVLILRLAIKIILEYERGVLFRLGRLVGVKGPGLIIIIPIIDRIVRVPLRTIVFDVPTQEVITKDNVTCKINAVLYYRVVAPDKVIVNVEKYHEATIEYAQTTLRSVVGQAYLDELLSEREKLNKVIQKIVDEATDPWGIKVTAVEMKDVTLPQEMQRAIAKQAEAERNRRAVVIQADGEKQAAVKLAQATEILAKQNGSMTLRMLRSLSEAADSRSTTILFPLPMELRELLPDMKKWAASVENTDTNQNKDETE</sequence>
<name>A0A1M6GZS5_9FIRM</name>
<keyword evidence="2" id="KW-0812">Transmembrane</keyword>
<evidence type="ECO:0000256" key="1">
    <source>
        <dbReference type="ARBA" id="ARBA00008164"/>
    </source>
</evidence>
<dbReference type="InterPro" id="IPR001107">
    <property type="entry name" value="Band_7"/>
</dbReference>
<evidence type="ECO:0000259" key="3">
    <source>
        <dbReference type="SMART" id="SM00244"/>
    </source>
</evidence>
<keyword evidence="5" id="KW-1185">Reference proteome</keyword>
<comment type="similarity">
    <text evidence="1">Belongs to the band 7/mec-2 family.</text>
</comment>
<dbReference type="EMBL" id="FQZL01000012">
    <property type="protein sequence ID" value="SHJ15461.1"/>
    <property type="molecule type" value="Genomic_DNA"/>
</dbReference>
<dbReference type="GO" id="GO:0005886">
    <property type="term" value="C:plasma membrane"/>
    <property type="evidence" value="ECO:0007669"/>
    <property type="project" value="InterPro"/>
</dbReference>
<dbReference type="FunFam" id="3.30.479.30:FF:000004">
    <property type="entry name" value="Putative membrane protease family, stomatin"/>
    <property type="match status" value="1"/>
</dbReference>
<dbReference type="AlphaFoldDB" id="A0A1M6GZS5"/>
<dbReference type="SUPFAM" id="SSF117892">
    <property type="entry name" value="Band 7/SPFH domain"/>
    <property type="match status" value="1"/>
</dbReference>
<feature type="transmembrane region" description="Helical" evidence="2">
    <location>
        <begin position="36"/>
        <end position="58"/>
    </location>
</feature>
<protein>
    <submittedName>
        <fullName evidence="4">SPFH domain, Band 7 family protein</fullName>
    </submittedName>
</protein>
<dbReference type="CDD" id="cd08826">
    <property type="entry name" value="SPFH_eoslipins_u1"/>
    <property type="match status" value="1"/>
</dbReference>
<evidence type="ECO:0000313" key="5">
    <source>
        <dbReference type="Proteomes" id="UP000184052"/>
    </source>
</evidence>
<dbReference type="Proteomes" id="UP000184052">
    <property type="component" value="Unassembled WGS sequence"/>
</dbReference>
<keyword evidence="2" id="KW-1133">Transmembrane helix</keyword>
<reference evidence="4 5" key="1">
    <citation type="submission" date="2016-11" db="EMBL/GenBank/DDBJ databases">
        <authorList>
            <person name="Jaros S."/>
            <person name="Januszkiewicz K."/>
            <person name="Wedrychowicz H."/>
        </authorList>
    </citation>
    <scope>NUCLEOTIDE SEQUENCE [LARGE SCALE GENOMIC DNA]</scope>
    <source>
        <strain evidence="4 5">DSM 17477</strain>
    </source>
</reference>
<dbReference type="Gene3D" id="3.30.479.30">
    <property type="entry name" value="Band 7 domain"/>
    <property type="match status" value="1"/>
</dbReference>
<evidence type="ECO:0000256" key="2">
    <source>
        <dbReference type="SAM" id="Phobius"/>
    </source>
</evidence>
<evidence type="ECO:0000313" key="4">
    <source>
        <dbReference type="EMBL" id="SHJ15461.1"/>
    </source>
</evidence>
<dbReference type="InterPro" id="IPR043202">
    <property type="entry name" value="Band-7_stomatin-like"/>
</dbReference>